<keyword evidence="7 9" id="KW-0472">Membrane</keyword>
<organism evidence="10 11">
    <name type="scientific">Stylosanthes scabra</name>
    <dbReference type="NCBI Taxonomy" id="79078"/>
    <lineage>
        <taxon>Eukaryota</taxon>
        <taxon>Viridiplantae</taxon>
        <taxon>Streptophyta</taxon>
        <taxon>Embryophyta</taxon>
        <taxon>Tracheophyta</taxon>
        <taxon>Spermatophyta</taxon>
        <taxon>Magnoliopsida</taxon>
        <taxon>eudicotyledons</taxon>
        <taxon>Gunneridae</taxon>
        <taxon>Pentapetalae</taxon>
        <taxon>rosids</taxon>
        <taxon>fabids</taxon>
        <taxon>Fabales</taxon>
        <taxon>Fabaceae</taxon>
        <taxon>Papilionoideae</taxon>
        <taxon>50 kb inversion clade</taxon>
        <taxon>dalbergioids sensu lato</taxon>
        <taxon>Dalbergieae</taxon>
        <taxon>Pterocarpus clade</taxon>
        <taxon>Stylosanthes</taxon>
    </lineage>
</organism>
<dbReference type="Proteomes" id="UP001341840">
    <property type="component" value="Unassembled WGS sequence"/>
</dbReference>
<evidence type="ECO:0000313" key="10">
    <source>
        <dbReference type="EMBL" id="MED6222875.1"/>
    </source>
</evidence>
<evidence type="ECO:0000256" key="4">
    <source>
        <dbReference type="ARBA" id="ARBA00022692"/>
    </source>
</evidence>
<feature type="transmembrane region" description="Helical" evidence="9">
    <location>
        <begin position="21"/>
        <end position="42"/>
    </location>
</feature>
<feature type="region of interest" description="Disordered" evidence="8">
    <location>
        <begin position="49"/>
        <end position="73"/>
    </location>
</feature>
<gene>
    <name evidence="10" type="ORF">PIB30_068657</name>
</gene>
<accession>A0ABU6ZLM5</accession>
<evidence type="ECO:0000256" key="5">
    <source>
        <dbReference type="ARBA" id="ARBA00022970"/>
    </source>
</evidence>
<name>A0ABU6ZLM5_9FABA</name>
<keyword evidence="3" id="KW-0813">Transport</keyword>
<dbReference type="InterPro" id="IPR040359">
    <property type="entry name" value="GDU"/>
</dbReference>
<evidence type="ECO:0000256" key="3">
    <source>
        <dbReference type="ARBA" id="ARBA00022448"/>
    </source>
</evidence>
<dbReference type="EMBL" id="JASCZI010272600">
    <property type="protein sequence ID" value="MED6222875.1"/>
    <property type="molecule type" value="Genomic_DNA"/>
</dbReference>
<keyword evidence="5" id="KW-0029">Amino-acid transport</keyword>
<proteinExistence type="inferred from homology"/>
<comment type="caution">
    <text evidence="10">The sequence shown here is derived from an EMBL/GenBank/DDBJ whole genome shotgun (WGS) entry which is preliminary data.</text>
</comment>
<comment type="similarity">
    <text evidence="2">Belongs to the GLUTAMINE DUMPER 1 (TC 9.B.60) family.</text>
</comment>
<protein>
    <submittedName>
        <fullName evidence="10">Uncharacterized protein</fullName>
    </submittedName>
</protein>
<evidence type="ECO:0000256" key="1">
    <source>
        <dbReference type="ARBA" id="ARBA00004167"/>
    </source>
</evidence>
<sequence>MDASAGVGATSLRNVSSPIPYLFGGLAFMLGLIAMALMLLACSYHNQQYSSSSTGDAMPGKTTTTEKEVEDSEPKIVVIMAGDSNPTYLAKPMSSSTCHTQELV</sequence>
<evidence type="ECO:0000256" key="9">
    <source>
        <dbReference type="SAM" id="Phobius"/>
    </source>
</evidence>
<evidence type="ECO:0000256" key="2">
    <source>
        <dbReference type="ARBA" id="ARBA00009977"/>
    </source>
</evidence>
<keyword evidence="11" id="KW-1185">Reference proteome</keyword>
<keyword evidence="4 9" id="KW-0812">Transmembrane</keyword>
<dbReference type="PANTHER" id="PTHR33228">
    <property type="entry name" value="PROTEIN GLUTAMINE DUMPER 4-RELATED"/>
    <property type="match status" value="1"/>
</dbReference>
<evidence type="ECO:0000256" key="8">
    <source>
        <dbReference type="SAM" id="MobiDB-lite"/>
    </source>
</evidence>
<reference evidence="10 11" key="1">
    <citation type="journal article" date="2023" name="Plants (Basel)">
        <title>Bridging the Gap: Combining Genomics and Transcriptomics Approaches to Understand Stylosanthes scabra, an Orphan Legume from the Brazilian Caatinga.</title>
        <authorList>
            <person name="Ferreira-Neto J.R.C."/>
            <person name="da Silva M.D."/>
            <person name="Binneck E."/>
            <person name="de Melo N.F."/>
            <person name="da Silva R.H."/>
            <person name="de Melo A.L.T.M."/>
            <person name="Pandolfi V."/>
            <person name="Bustamante F.O."/>
            <person name="Brasileiro-Vidal A.C."/>
            <person name="Benko-Iseppon A.M."/>
        </authorList>
    </citation>
    <scope>NUCLEOTIDE SEQUENCE [LARGE SCALE GENOMIC DNA]</scope>
    <source>
        <tissue evidence="10">Leaves</tissue>
    </source>
</reference>
<evidence type="ECO:0000313" key="11">
    <source>
        <dbReference type="Proteomes" id="UP001341840"/>
    </source>
</evidence>
<comment type="subcellular location">
    <subcellularLocation>
        <location evidence="1">Membrane</location>
        <topology evidence="1">Single-pass membrane protein</topology>
    </subcellularLocation>
</comment>
<dbReference type="PANTHER" id="PTHR33228:SF76">
    <property type="entry name" value="PROTEIN GLUTAMINE DUMPER 7"/>
    <property type="match status" value="1"/>
</dbReference>
<evidence type="ECO:0000256" key="6">
    <source>
        <dbReference type="ARBA" id="ARBA00022989"/>
    </source>
</evidence>
<evidence type="ECO:0000256" key="7">
    <source>
        <dbReference type="ARBA" id="ARBA00023136"/>
    </source>
</evidence>
<keyword evidence="6 9" id="KW-1133">Transmembrane helix</keyword>